<feature type="region of interest" description="Disordered" evidence="1">
    <location>
        <begin position="66"/>
        <end position="95"/>
    </location>
</feature>
<reference evidence="3" key="1">
    <citation type="journal article" date="2014" name="Science">
        <title>Ancient hybridizations among the ancestral genomes of bread wheat.</title>
        <authorList>
            <consortium name="International Wheat Genome Sequencing Consortium,"/>
            <person name="Marcussen T."/>
            <person name="Sandve S.R."/>
            <person name="Heier L."/>
            <person name="Spannagl M."/>
            <person name="Pfeifer M."/>
            <person name="Jakobsen K.S."/>
            <person name="Wulff B.B."/>
            <person name="Steuernagel B."/>
            <person name="Mayer K.F."/>
            <person name="Olsen O.A."/>
        </authorList>
    </citation>
    <scope>NUCLEOTIDE SEQUENCE [LARGE SCALE GENOMIC DNA]</scope>
    <source>
        <strain evidence="3">cv. AL8/78</strain>
    </source>
</reference>
<sequence>MKSSLRKLRGFALQRHEQRVDRHRDHSTAAKAADELLAAAQVRAPSAARPLSFRFCVECACVRAARGGGRCGGRSRDGRSGCAPGSALQGASAGS</sequence>
<protein>
    <submittedName>
        <fullName evidence="2">Uncharacterized protein</fullName>
    </submittedName>
</protein>
<accession>A0A453L9B7</accession>
<feature type="compositionally biased region" description="Basic and acidic residues" evidence="1">
    <location>
        <begin position="14"/>
        <end position="28"/>
    </location>
</feature>
<dbReference type="AlphaFoldDB" id="A0A453L9B7"/>
<evidence type="ECO:0000256" key="1">
    <source>
        <dbReference type="SAM" id="MobiDB-lite"/>
    </source>
</evidence>
<evidence type="ECO:0000313" key="3">
    <source>
        <dbReference type="Proteomes" id="UP000015105"/>
    </source>
</evidence>
<keyword evidence="3" id="KW-1185">Reference proteome</keyword>
<reference evidence="2" key="3">
    <citation type="journal article" date="2017" name="Nature">
        <title>Genome sequence of the progenitor of the wheat D genome Aegilops tauschii.</title>
        <authorList>
            <person name="Luo M.C."/>
            <person name="Gu Y.Q."/>
            <person name="Puiu D."/>
            <person name="Wang H."/>
            <person name="Twardziok S.O."/>
            <person name="Deal K.R."/>
            <person name="Huo N."/>
            <person name="Zhu T."/>
            <person name="Wang L."/>
            <person name="Wang Y."/>
            <person name="McGuire P.E."/>
            <person name="Liu S."/>
            <person name="Long H."/>
            <person name="Ramasamy R.K."/>
            <person name="Rodriguez J.C."/>
            <person name="Van S.L."/>
            <person name="Yuan L."/>
            <person name="Wang Z."/>
            <person name="Xia Z."/>
            <person name="Xiao L."/>
            <person name="Anderson O.D."/>
            <person name="Ouyang S."/>
            <person name="Liang Y."/>
            <person name="Zimin A.V."/>
            <person name="Pertea G."/>
            <person name="Qi P."/>
            <person name="Bennetzen J.L."/>
            <person name="Dai X."/>
            <person name="Dawson M.W."/>
            <person name="Muller H.G."/>
            <person name="Kugler K."/>
            <person name="Rivarola-Duarte L."/>
            <person name="Spannagl M."/>
            <person name="Mayer K.F.X."/>
            <person name="Lu F.H."/>
            <person name="Bevan M.W."/>
            <person name="Leroy P."/>
            <person name="Li P."/>
            <person name="You F.M."/>
            <person name="Sun Q."/>
            <person name="Liu Z."/>
            <person name="Lyons E."/>
            <person name="Wicker T."/>
            <person name="Salzberg S.L."/>
            <person name="Devos K.M."/>
            <person name="Dvorak J."/>
        </authorList>
    </citation>
    <scope>NUCLEOTIDE SEQUENCE [LARGE SCALE GENOMIC DNA]</scope>
    <source>
        <strain evidence="2">cv. AL8/78</strain>
    </source>
</reference>
<reference evidence="2" key="4">
    <citation type="submission" date="2019-03" db="UniProtKB">
        <authorList>
            <consortium name="EnsemblPlants"/>
        </authorList>
    </citation>
    <scope>IDENTIFICATION</scope>
</reference>
<dbReference type="Gramene" id="AET5Gv20679200.6">
    <property type="protein sequence ID" value="AET5Gv20679200.6"/>
    <property type="gene ID" value="AET5Gv20679200"/>
</dbReference>
<feature type="region of interest" description="Disordered" evidence="1">
    <location>
        <begin position="1"/>
        <end position="28"/>
    </location>
</feature>
<dbReference type="Proteomes" id="UP000015105">
    <property type="component" value="Chromosome 5D"/>
</dbReference>
<reference evidence="2" key="5">
    <citation type="journal article" date="2021" name="G3 (Bethesda)">
        <title>Aegilops tauschii genome assembly Aet v5.0 features greater sequence contiguity and improved annotation.</title>
        <authorList>
            <person name="Wang L."/>
            <person name="Zhu T."/>
            <person name="Rodriguez J.C."/>
            <person name="Deal K.R."/>
            <person name="Dubcovsky J."/>
            <person name="McGuire P.E."/>
            <person name="Lux T."/>
            <person name="Spannagl M."/>
            <person name="Mayer K.F.X."/>
            <person name="Baldrich P."/>
            <person name="Meyers B.C."/>
            <person name="Huo N."/>
            <person name="Gu Y.Q."/>
            <person name="Zhou H."/>
            <person name="Devos K.M."/>
            <person name="Bennetzen J.L."/>
            <person name="Unver T."/>
            <person name="Budak H."/>
            <person name="Gulick P.J."/>
            <person name="Galiba G."/>
            <person name="Kalapos B."/>
            <person name="Nelson D.R."/>
            <person name="Li P."/>
            <person name="You F.M."/>
            <person name="Luo M.C."/>
            <person name="Dvorak J."/>
        </authorList>
    </citation>
    <scope>NUCLEOTIDE SEQUENCE [LARGE SCALE GENOMIC DNA]</scope>
    <source>
        <strain evidence="2">cv. AL8/78</strain>
    </source>
</reference>
<dbReference type="EnsemblPlants" id="AET5Gv20679200.6">
    <property type="protein sequence ID" value="AET5Gv20679200.6"/>
    <property type="gene ID" value="AET5Gv20679200"/>
</dbReference>
<evidence type="ECO:0000313" key="2">
    <source>
        <dbReference type="EnsemblPlants" id="AET5Gv20679200.6"/>
    </source>
</evidence>
<reference evidence="3" key="2">
    <citation type="journal article" date="2017" name="Nat. Plants">
        <title>The Aegilops tauschii genome reveals multiple impacts of transposons.</title>
        <authorList>
            <person name="Zhao G."/>
            <person name="Zou C."/>
            <person name="Li K."/>
            <person name="Wang K."/>
            <person name="Li T."/>
            <person name="Gao L."/>
            <person name="Zhang X."/>
            <person name="Wang H."/>
            <person name="Yang Z."/>
            <person name="Liu X."/>
            <person name="Jiang W."/>
            <person name="Mao L."/>
            <person name="Kong X."/>
            <person name="Jiao Y."/>
            <person name="Jia J."/>
        </authorList>
    </citation>
    <scope>NUCLEOTIDE SEQUENCE [LARGE SCALE GENOMIC DNA]</scope>
    <source>
        <strain evidence="3">cv. AL8/78</strain>
    </source>
</reference>
<organism evidence="2 3">
    <name type="scientific">Aegilops tauschii subsp. strangulata</name>
    <name type="common">Goatgrass</name>
    <dbReference type="NCBI Taxonomy" id="200361"/>
    <lineage>
        <taxon>Eukaryota</taxon>
        <taxon>Viridiplantae</taxon>
        <taxon>Streptophyta</taxon>
        <taxon>Embryophyta</taxon>
        <taxon>Tracheophyta</taxon>
        <taxon>Spermatophyta</taxon>
        <taxon>Magnoliopsida</taxon>
        <taxon>Liliopsida</taxon>
        <taxon>Poales</taxon>
        <taxon>Poaceae</taxon>
        <taxon>BOP clade</taxon>
        <taxon>Pooideae</taxon>
        <taxon>Triticodae</taxon>
        <taxon>Triticeae</taxon>
        <taxon>Triticinae</taxon>
        <taxon>Aegilops</taxon>
    </lineage>
</organism>
<proteinExistence type="predicted"/>
<name>A0A453L9B7_AEGTS</name>